<accession>A0A2U3DBY1</accession>
<keyword evidence="1" id="KW-0812">Transmembrane</keyword>
<dbReference type="RefSeq" id="WP_109429379.1">
    <property type="nucleotide sequence ID" value="NZ_MPDK01000002.1"/>
</dbReference>
<evidence type="ECO:0000256" key="1">
    <source>
        <dbReference type="SAM" id="Phobius"/>
    </source>
</evidence>
<dbReference type="OrthoDB" id="2376646at2"/>
<sequence>MERIAQFFHKIAALPKRYLGVIAGVVSWLLILLFGFFPTLLLAVFVGIGYAIGKFADDRANVHDLVSRLWQSDRFE</sequence>
<keyword evidence="1" id="KW-1133">Transmembrane helix</keyword>
<dbReference type="Pfam" id="PF10031">
    <property type="entry name" value="DUF2273"/>
    <property type="match status" value="1"/>
</dbReference>
<name>A0A2U3DBY1_SULT2</name>
<dbReference type="Proteomes" id="UP000245380">
    <property type="component" value="Unassembled WGS sequence"/>
</dbReference>
<reference evidence="2 3" key="1">
    <citation type="submission" date="2016-11" db="EMBL/GenBank/DDBJ databases">
        <title>Comparative genomics of Acidibacillus ferroxidans species.</title>
        <authorList>
            <person name="Oliveira G."/>
            <person name="Nunes G."/>
            <person name="Oliveira R."/>
            <person name="Araujo F."/>
            <person name="Salim A."/>
            <person name="Scholte L."/>
            <person name="Morais D."/>
            <person name="Nancucheo I."/>
            <person name="Johnson D.B."/>
            <person name="Grail B."/>
            <person name="Bittencourt J."/>
            <person name="Valadares R."/>
        </authorList>
    </citation>
    <scope>NUCLEOTIDE SEQUENCE [LARGE SCALE GENOMIC DNA]</scope>
    <source>
        <strain evidence="2 3">Y002</strain>
    </source>
</reference>
<evidence type="ECO:0000313" key="2">
    <source>
        <dbReference type="EMBL" id="PWI58786.1"/>
    </source>
</evidence>
<organism evidence="2 3">
    <name type="scientific">Sulfoacidibacillus thermotolerans</name>
    <name type="common">Acidibacillus sulfuroxidans</name>
    <dbReference type="NCBI Taxonomy" id="1765684"/>
    <lineage>
        <taxon>Bacteria</taxon>
        <taxon>Bacillati</taxon>
        <taxon>Bacillota</taxon>
        <taxon>Bacilli</taxon>
        <taxon>Bacillales</taxon>
        <taxon>Alicyclobacillaceae</taxon>
        <taxon>Sulfoacidibacillus</taxon>
    </lineage>
</organism>
<evidence type="ECO:0000313" key="3">
    <source>
        <dbReference type="Proteomes" id="UP000245380"/>
    </source>
</evidence>
<comment type="caution">
    <text evidence="2">The sequence shown here is derived from an EMBL/GenBank/DDBJ whole genome shotgun (WGS) entry which is preliminary data.</text>
</comment>
<keyword evidence="3" id="KW-1185">Reference proteome</keyword>
<dbReference type="InterPro" id="IPR018730">
    <property type="entry name" value="DUF2273"/>
</dbReference>
<gene>
    <name evidence="2" type="ORF">BM613_01450</name>
</gene>
<dbReference type="AlphaFoldDB" id="A0A2U3DBY1"/>
<keyword evidence="1" id="KW-0472">Membrane</keyword>
<proteinExistence type="predicted"/>
<dbReference type="EMBL" id="MPDK01000002">
    <property type="protein sequence ID" value="PWI58786.1"/>
    <property type="molecule type" value="Genomic_DNA"/>
</dbReference>
<feature type="transmembrane region" description="Helical" evidence="1">
    <location>
        <begin position="21"/>
        <end position="52"/>
    </location>
</feature>
<protein>
    <recommendedName>
        <fullName evidence="4">DUF2273 domain-containing protein</fullName>
    </recommendedName>
</protein>
<evidence type="ECO:0008006" key="4">
    <source>
        <dbReference type="Google" id="ProtNLM"/>
    </source>
</evidence>